<name>A0AAN8N060_9PEZI</name>
<organism evidence="1 2">
    <name type="scientific">Orbilia javanica</name>
    <dbReference type="NCBI Taxonomy" id="47235"/>
    <lineage>
        <taxon>Eukaryota</taxon>
        <taxon>Fungi</taxon>
        <taxon>Dikarya</taxon>
        <taxon>Ascomycota</taxon>
        <taxon>Pezizomycotina</taxon>
        <taxon>Orbiliomycetes</taxon>
        <taxon>Orbiliales</taxon>
        <taxon>Orbiliaceae</taxon>
        <taxon>Orbilia</taxon>
    </lineage>
</organism>
<accession>A0AAN8N060</accession>
<dbReference type="Proteomes" id="UP001313282">
    <property type="component" value="Unassembled WGS sequence"/>
</dbReference>
<gene>
    <name evidence="1" type="ORF">TWF718_007853</name>
</gene>
<reference evidence="1 2" key="1">
    <citation type="submission" date="2019-10" db="EMBL/GenBank/DDBJ databases">
        <authorList>
            <person name="Palmer J.M."/>
        </authorList>
    </citation>
    <scope>NUCLEOTIDE SEQUENCE [LARGE SCALE GENOMIC DNA]</scope>
    <source>
        <strain evidence="1 2">TWF718</strain>
    </source>
</reference>
<keyword evidence="2" id="KW-1185">Reference proteome</keyword>
<evidence type="ECO:0000313" key="1">
    <source>
        <dbReference type="EMBL" id="KAK6342450.1"/>
    </source>
</evidence>
<sequence length="1097" mass="117302">MPSLSPVIPNADQGTTAVYISAGKDLVLVLNSLPQGIDLADYPLFDQKSIFIYAEKVTVSKDTVISGKNVTICCTDFSVTGDNPVKLSVSGTDGAATPTKWAPKASAAVAGKAGTNAGSLKIVVRNGLDSLLSSGKLTLEANGGTGSNGQSTEDDAWPADGVYGVTQWPPGGAGGDAGNGGAINLYYNAPEALQTTTMKRILNDDQNPWTFKVQNLSDFSKTLQAAGFPLVADAAATLTAFSAALGVYFDYASSLTIAADFTRIIINFAPTGVYPNANPPSAGTVSTATLMKAVLANALSGSKPPDYVLISVTTAIQQYNQKCQEWLEKGQSAEQALQDQLQSLFATMLGASGHASDGIKLDPANQAILTLFSASSQAKDTKLKALCSANQGKAGSGGINSNWGNGDPWGHPVDGKSGTAGSVSATNYDFLNGAVMQNFPVAYAFPEQCQMMLDTADRLFCSPNASDRAQAAGNYKDILLRLSFFPGMQKAASSKTSSLILDAYKALEDTQGLTVGAIDTLNTVYNTATTRLNAYTLGCDMFGNAANWVPRLSPTYYKTRVNSLLTKLQKLETLLNTVGQAAADQAARQDKINAGISASNDAQNDADQEIDTLCSPNGTLAIFGSKIQNLTQSLYTIRGEVEKAMSVVEKDMQSYWNFQGSDIYNALCTLVQSHDALTVIRTLGEFGYNAATTITDDQGGTIKTKYLIKQMIAFQGDIKALDMQVKGLSDGTIDVDAPGAPKLLATKESIDALVSQYTNSIPEQHRKDLTAQINRLIKATLERNEAVVNYNAALQQYSQALGNREAAIAQSKVWGTQKVTLDPALPSVFYALNKLRRDMQLNILQNMWYEGRAFAFWAVLPFDKIKSTSPSALKGSKDLGASQDLLDNQFDNFLTQWANYTWSLWPAKGDNTQAGLLYKLSDDELKTLLVAGTDSSNLKSFSTQIKFQPNVGIFAGNANVRIRQIRLWLPGAKLNSDQLGRQLLKVSILHGGSETLQLGSNDGLGFLHDPVKVTWQYDAAIVHGVADITNPKAAFGTEALENDFQGGTPDNNTKAAIGPFTTWTFTVNESDNAGLDFSGVTEAYIEFWGRAIPPMKN</sequence>
<dbReference type="EMBL" id="JAVHNR010000005">
    <property type="protein sequence ID" value="KAK6342450.1"/>
    <property type="molecule type" value="Genomic_DNA"/>
</dbReference>
<comment type="caution">
    <text evidence="1">The sequence shown here is derived from an EMBL/GenBank/DDBJ whole genome shotgun (WGS) entry which is preliminary data.</text>
</comment>
<evidence type="ECO:0000313" key="2">
    <source>
        <dbReference type="Proteomes" id="UP001313282"/>
    </source>
</evidence>
<protein>
    <submittedName>
        <fullName evidence="1">Uncharacterized protein</fullName>
    </submittedName>
</protein>
<dbReference type="AlphaFoldDB" id="A0AAN8N060"/>
<proteinExistence type="predicted"/>